<keyword evidence="2" id="KW-0012">Acyltransferase</keyword>
<dbReference type="Gene3D" id="3.40.630.30">
    <property type="match status" value="1"/>
</dbReference>
<dbReference type="PROSITE" id="PS51186">
    <property type="entry name" value="GNAT"/>
    <property type="match status" value="1"/>
</dbReference>
<accession>A0ABV9ED90</accession>
<dbReference type="Proteomes" id="UP001595891">
    <property type="component" value="Unassembled WGS sequence"/>
</dbReference>
<feature type="domain" description="N-acetyltransferase" evidence="1">
    <location>
        <begin position="34"/>
        <end position="161"/>
    </location>
</feature>
<keyword evidence="2" id="KW-0808">Transferase</keyword>
<dbReference type="Pfam" id="PF00583">
    <property type="entry name" value="Acetyltransf_1"/>
    <property type="match status" value="1"/>
</dbReference>
<keyword evidence="3" id="KW-1185">Reference proteome</keyword>
<dbReference type="InterPro" id="IPR016181">
    <property type="entry name" value="Acyl_CoA_acyltransferase"/>
</dbReference>
<protein>
    <submittedName>
        <fullName evidence="2">GNAT family N-acetyltransferase</fullName>
        <ecNumber evidence="2">2.3.-.-</ecNumber>
    </submittedName>
</protein>
<evidence type="ECO:0000313" key="3">
    <source>
        <dbReference type="Proteomes" id="UP001595891"/>
    </source>
</evidence>
<name>A0ABV9ED90_9ACTN</name>
<proteinExistence type="predicted"/>
<dbReference type="InterPro" id="IPR000182">
    <property type="entry name" value="GNAT_dom"/>
</dbReference>
<dbReference type="EC" id="2.3.-.-" evidence="2"/>
<reference evidence="3" key="1">
    <citation type="journal article" date="2019" name="Int. J. Syst. Evol. Microbiol.">
        <title>The Global Catalogue of Microorganisms (GCM) 10K type strain sequencing project: providing services to taxonomists for standard genome sequencing and annotation.</title>
        <authorList>
            <consortium name="The Broad Institute Genomics Platform"/>
            <consortium name="The Broad Institute Genome Sequencing Center for Infectious Disease"/>
            <person name="Wu L."/>
            <person name="Ma J."/>
        </authorList>
    </citation>
    <scope>NUCLEOTIDE SEQUENCE [LARGE SCALE GENOMIC DNA]</scope>
    <source>
        <strain evidence="3">CCUG 49560</strain>
    </source>
</reference>
<evidence type="ECO:0000259" key="1">
    <source>
        <dbReference type="PROSITE" id="PS51186"/>
    </source>
</evidence>
<organism evidence="2 3">
    <name type="scientific">Sphaerisporangium corydalis</name>
    <dbReference type="NCBI Taxonomy" id="1441875"/>
    <lineage>
        <taxon>Bacteria</taxon>
        <taxon>Bacillati</taxon>
        <taxon>Actinomycetota</taxon>
        <taxon>Actinomycetes</taxon>
        <taxon>Streptosporangiales</taxon>
        <taxon>Streptosporangiaceae</taxon>
        <taxon>Sphaerisporangium</taxon>
    </lineage>
</organism>
<sequence length="161" mass="18064">MEEILTYMEMTGLDELRPAEPVTGLALERVHPGSALIPVTLARIGAAYNWTSATRTEEEWAEWLSHPSRQYWLIKLGMETAGIVDLEPHPGEVEITTFGLLPEYLGQGLGGYALTLAVRQAWRVQPDGTGPARRVWLHTSSDDHPNAIPNYERRGFRVFQP</sequence>
<dbReference type="CDD" id="cd04301">
    <property type="entry name" value="NAT_SF"/>
    <property type="match status" value="1"/>
</dbReference>
<evidence type="ECO:0000313" key="2">
    <source>
        <dbReference type="EMBL" id="MFC4586224.1"/>
    </source>
</evidence>
<dbReference type="RefSeq" id="WP_262846864.1">
    <property type="nucleotide sequence ID" value="NZ_JANZYP010000053.1"/>
</dbReference>
<dbReference type="EMBL" id="JBHSFN010000004">
    <property type="protein sequence ID" value="MFC4586224.1"/>
    <property type="molecule type" value="Genomic_DNA"/>
</dbReference>
<gene>
    <name evidence="2" type="ORF">ACFO8L_09080</name>
</gene>
<comment type="caution">
    <text evidence="2">The sequence shown here is derived from an EMBL/GenBank/DDBJ whole genome shotgun (WGS) entry which is preliminary data.</text>
</comment>
<dbReference type="SUPFAM" id="SSF55729">
    <property type="entry name" value="Acyl-CoA N-acyltransferases (Nat)"/>
    <property type="match status" value="1"/>
</dbReference>
<dbReference type="GO" id="GO:0016746">
    <property type="term" value="F:acyltransferase activity"/>
    <property type="evidence" value="ECO:0007669"/>
    <property type="project" value="UniProtKB-KW"/>
</dbReference>